<feature type="region of interest" description="Disordered" evidence="1">
    <location>
        <begin position="1"/>
        <end position="33"/>
    </location>
</feature>
<gene>
    <name evidence="2" type="ORF">GGD88_000587</name>
</gene>
<dbReference type="RefSeq" id="WP_184431520.1">
    <property type="nucleotide sequence ID" value="NZ_JACIGI010000003.1"/>
</dbReference>
<evidence type="ECO:0000313" key="3">
    <source>
        <dbReference type="Proteomes" id="UP000555728"/>
    </source>
</evidence>
<accession>A0A7W6RXF7</accession>
<name>A0A7W6RXF7_9PROT</name>
<reference evidence="2 3" key="1">
    <citation type="submission" date="2020-08" db="EMBL/GenBank/DDBJ databases">
        <title>Genome sequencing of Purple Non-Sulfur Bacteria from various extreme environments.</title>
        <authorList>
            <person name="Mayer M."/>
        </authorList>
    </citation>
    <scope>NUCLEOTIDE SEQUENCE [LARGE SCALE GENOMIC DNA]</scope>
    <source>
        <strain evidence="2 3">JA135</strain>
    </source>
</reference>
<dbReference type="Proteomes" id="UP000555728">
    <property type="component" value="Unassembled WGS sequence"/>
</dbReference>
<evidence type="ECO:0000313" key="2">
    <source>
        <dbReference type="EMBL" id="MBB4284876.1"/>
    </source>
</evidence>
<feature type="region of interest" description="Disordered" evidence="1">
    <location>
        <begin position="106"/>
        <end position="133"/>
    </location>
</feature>
<sequence length="133" mass="13542">MTKAGAMKTGAMQRTVAHRPSHQNPAVQGATVAPKAVGVTRSAGDGPTAANAAVPARGTARHDVETFAGNAEPALVDVLNEPIVHTMMRRDGVAMASLQSLLHDAERLLGQEAGPESDGRAGAADRAGDDPST</sequence>
<proteinExistence type="predicted"/>
<dbReference type="EMBL" id="JACIGI010000003">
    <property type="protein sequence ID" value="MBB4284876.1"/>
    <property type="molecule type" value="Genomic_DNA"/>
</dbReference>
<evidence type="ECO:0000256" key="1">
    <source>
        <dbReference type="SAM" id="MobiDB-lite"/>
    </source>
</evidence>
<organism evidence="2 3">
    <name type="scientific">Roseospira goensis</name>
    <dbReference type="NCBI Taxonomy" id="391922"/>
    <lineage>
        <taxon>Bacteria</taxon>
        <taxon>Pseudomonadati</taxon>
        <taxon>Pseudomonadota</taxon>
        <taxon>Alphaproteobacteria</taxon>
        <taxon>Rhodospirillales</taxon>
        <taxon>Rhodospirillaceae</taxon>
        <taxon>Roseospira</taxon>
    </lineage>
</organism>
<dbReference type="AlphaFoldDB" id="A0A7W6RXF7"/>
<protein>
    <submittedName>
        <fullName evidence="2">Uncharacterized protein</fullName>
    </submittedName>
</protein>
<keyword evidence="3" id="KW-1185">Reference proteome</keyword>
<comment type="caution">
    <text evidence="2">The sequence shown here is derived from an EMBL/GenBank/DDBJ whole genome shotgun (WGS) entry which is preliminary data.</text>
</comment>